<name>A0A2A5SXJ0_LACLC</name>
<dbReference type="EMBL" id="JXKC01000001">
    <property type="protein sequence ID" value="PCS20624.1"/>
    <property type="molecule type" value="Genomic_DNA"/>
</dbReference>
<proteinExistence type="predicted"/>
<evidence type="ECO:0000313" key="2">
    <source>
        <dbReference type="Proteomes" id="UP000218711"/>
    </source>
</evidence>
<dbReference type="AlphaFoldDB" id="A0A2A5SXJ0"/>
<gene>
    <name evidence="1" type="ORF">RU92_GL000272</name>
</gene>
<dbReference type="Proteomes" id="UP000218711">
    <property type="component" value="Unassembled WGS sequence"/>
</dbReference>
<accession>A0A2A5SXJ0</accession>
<organism evidence="1 2">
    <name type="scientific">Lactococcus cremoris subsp. tructae</name>
    <dbReference type="NCBI Taxonomy" id="542833"/>
    <lineage>
        <taxon>Bacteria</taxon>
        <taxon>Bacillati</taxon>
        <taxon>Bacillota</taxon>
        <taxon>Bacilli</taxon>
        <taxon>Lactobacillales</taxon>
        <taxon>Streptococcaceae</taxon>
        <taxon>Lactococcus</taxon>
    </lineage>
</organism>
<protein>
    <submittedName>
        <fullName evidence="1">Uncharacterized protein</fullName>
    </submittedName>
</protein>
<comment type="caution">
    <text evidence="1">The sequence shown here is derived from an EMBL/GenBank/DDBJ whole genome shotgun (WGS) entry which is preliminary data.</text>
</comment>
<evidence type="ECO:0000313" key="1">
    <source>
        <dbReference type="EMBL" id="PCS20624.1"/>
    </source>
</evidence>
<sequence length="56" mass="6693">MQDIRKRKGEKGEKGEKEFIMGLWGCCNRYAYNTLIFTPLNTKFPNLSWPWTALYF</sequence>
<reference evidence="1 2" key="1">
    <citation type="submission" date="2014-12" db="EMBL/GenBank/DDBJ databases">
        <title>Draft genome sequences of 10 type strains of Lactococcus.</title>
        <authorList>
            <person name="Sun Z."/>
            <person name="Zhong Z."/>
            <person name="Liu W."/>
            <person name="Zhang W."/>
            <person name="Zhang H."/>
        </authorList>
    </citation>
    <scope>NUCLEOTIDE SEQUENCE [LARGE SCALE GENOMIC DNA]</scope>
    <source>
        <strain evidence="1 2">DSM 21502</strain>
    </source>
</reference>